<proteinExistence type="predicted"/>
<reference evidence="2 3" key="1">
    <citation type="submission" date="2017-05" db="EMBL/GenBank/DDBJ databases">
        <authorList>
            <person name="Varghese N."/>
            <person name="Submissions S."/>
        </authorList>
    </citation>
    <scope>NUCLEOTIDE SEQUENCE [LARGE SCALE GENOMIC DNA]</scope>
    <source>
        <strain evidence="2 3">DSM 25457</strain>
    </source>
</reference>
<accession>A0ABY1QNA1</accession>
<evidence type="ECO:0000313" key="2">
    <source>
        <dbReference type="EMBL" id="SMP76083.1"/>
    </source>
</evidence>
<keyword evidence="3" id="KW-1185">Reference proteome</keyword>
<sequence length="283" mass="31662">MTNSENPVFLSPGDDPEMAAAGKRARQSFKYFWREMAWERRRIIPGLEMAGVKVSLFDPPDVRAANPGGLEVEHMWLLEVDFDGRQVEGTLINTPHSLKTYQEGQRVKIPGKQLCDWMYVCTGEVCGGFTVDLMRSRMGASERKQHDRAWGHDFGDVGIVQLVPPSYIGDDQAKKKGWLSRFSKRPQGKQDFAKVAATEHPMSVNMRDSFQETLQENPELLEQTDDSGFTFLHQLALAGSLDGVDVCLNNGANAEQPAANGMTPFDLAKCLAWKRVMARLQKA</sequence>
<dbReference type="Gene3D" id="1.25.40.20">
    <property type="entry name" value="Ankyrin repeat-containing domain"/>
    <property type="match status" value="1"/>
</dbReference>
<feature type="domain" description="DUF2314" evidence="1">
    <location>
        <begin position="15"/>
        <end position="154"/>
    </location>
</feature>
<evidence type="ECO:0000259" key="1">
    <source>
        <dbReference type="Pfam" id="PF10077"/>
    </source>
</evidence>
<dbReference type="InterPro" id="IPR018756">
    <property type="entry name" value="DUF2314"/>
</dbReference>
<gene>
    <name evidence="2" type="ORF">SAMN06265222_12084</name>
</gene>
<dbReference type="Proteomes" id="UP001158067">
    <property type="component" value="Unassembled WGS sequence"/>
</dbReference>
<comment type="caution">
    <text evidence="2">The sequence shown here is derived from an EMBL/GenBank/DDBJ whole genome shotgun (WGS) entry which is preliminary data.</text>
</comment>
<dbReference type="Pfam" id="PF10077">
    <property type="entry name" value="DUF2314"/>
    <property type="match status" value="1"/>
</dbReference>
<evidence type="ECO:0000313" key="3">
    <source>
        <dbReference type="Proteomes" id="UP001158067"/>
    </source>
</evidence>
<name>A0ABY1QNA1_9BACT</name>
<organism evidence="2 3">
    <name type="scientific">Neorhodopirellula lusitana</name>
    <dbReference type="NCBI Taxonomy" id="445327"/>
    <lineage>
        <taxon>Bacteria</taxon>
        <taxon>Pseudomonadati</taxon>
        <taxon>Planctomycetota</taxon>
        <taxon>Planctomycetia</taxon>
        <taxon>Pirellulales</taxon>
        <taxon>Pirellulaceae</taxon>
        <taxon>Neorhodopirellula</taxon>
    </lineage>
</organism>
<dbReference type="EMBL" id="FXUG01000020">
    <property type="protein sequence ID" value="SMP76083.1"/>
    <property type="molecule type" value="Genomic_DNA"/>
</dbReference>
<dbReference type="InterPro" id="IPR036770">
    <property type="entry name" value="Ankyrin_rpt-contain_sf"/>
</dbReference>
<dbReference type="SUPFAM" id="SSF48403">
    <property type="entry name" value="Ankyrin repeat"/>
    <property type="match status" value="1"/>
</dbReference>
<dbReference type="RefSeq" id="WP_283435169.1">
    <property type="nucleotide sequence ID" value="NZ_FXUG01000020.1"/>
</dbReference>
<protein>
    <submittedName>
        <fullName evidence="2">Uncharacterized conserved protein YegJ, DUF2314 family</fullName>
    </submittedName>
</protein>